<keyword evidence="2" id="KW-1185">Reference proteome</keyword>
<organism evidence="1 2">
    <name type="scientific">Pseudomonas marginalis pv. marginalis</name>
    <dbReference type="NCBI Taxonomy" id="97473"/>
    <lineage>
        <taxon>Bacteria</taxon>
        <taxon>Pseudomonadati</taxon>
        <taxon>Pseudomonadota</taxon>
        <taxon>Gammaproteobacteria</taxon>
        <taxon>Pseudomonadales</taxon>
        <taxon>Pseudomonadaceae</taxon>
        <taxon>Pseudomonas</taxon>
    </lineage>
</organism>
<evidence type="ECO:0000313" key="1">
    <source>
        <dbReference type="EMBL" id="RMP12118.1"/>
    </source>
</evidence>
<gene>
    <name evidence="1" type="ORF">ALQ29_02721</name>
</gene>
<sequence>MRLMMAGIQTFGMHAVEGTVEMLEALIGHPLRTYEDFVREVVAEG</sequence>
<evidence type="ECO:0008006" key="3">
    <source>
        <dbReference type="Google" id="ProtNLM"/>
    </source>
</evidence>
<name>A0A3M3W6L8_PSEMA</name>
<proteinExistence type="predicted"/>
<reference evidence="1 2" key="1">
    <citation type="submission" date="2018-08" db="EMBL/GenBank/DDBJ databases">
        <title>Recombination of ecologically and evolutionarily significant loci maintains genetic cohesion in the Pseudomonas syringae species complex.</title>
        <authorList>
            <person name="Dillon M."/>
            <person name="Thakur S."/>
            <person name="Almeida R.N.D."/>
            <person name="Weir B.S."/>
            <person name="Guttman D.S."/>
        </authorList>
    </citation>
    <scope>NUCLEOTIDE SEQUENCE [LARGE SCALE GENOMIC DNA]</scope>
    <source>
        <strain evidence="1 2">ICMP 3555</strain>
    </source>
</reference>
<dbReference type="Proteomes" id="UP000276587">
    <property type="component" value="Unassembled WGS sequence"/>
</dbReference>
<accession>A0A3M3W6L8</accession>
<evidence type="ECO:0000313" key="2">
    <source>
        <dbReference type="Proteomes" id="UP000276587"/>
    </source>
</evidence>
<comment type="caution">
    <text evidence="1">The sequence shown here is derived from an EMBL/GenBank/DDBJ whole genome shotgun (WGS) entry which is preliminary data.</text>
</comment>
<protein>
    <recommendedName>
        <fullName evidence="3">NmrA-like domain-containing protein</fullName>
    </recommendedName>
</protein>
<dbReference type="AlphaFoldDB" id="A0A3M3W6L8"/>
<dbReference type="EMBL" id="RBQF01000093">
    <property type="protein sequence ID" value="RMP12118.1"/>
    <property type="molecule type" value="Genomic_DNA"/>
</dbReference>